<feature type="region of interest" description="Disordered" evidence="1">
    <location>
        <begin position="22"/>
        <end position="43"/>
    </location>
</feature>
<evidence type="ECO:0000313" key="4">
    <source>
        <dbReference type="Proteomes" id="UP000570595"/>
    </source>
</evidence>
<protein>
    <submittedName>
        <fullName evidence="3">Uncharacterized protein</fullName>
    </submittedName>
</protein>
<evidence type="ECO:0000313" key="3">
    <source>
        <dbReference type="EMBL" id="KAF4675857.1"/>
    </source>
</evidence>
<name>A0A7J6MWX2_PEROL</name>
<dbReference type="OrthoDB" id="10310592at2759"/>
<evidence type="ECO:0000313" key="2">
    <source>
        <dbReference type="EMBL" id="KAF4670364.1"/>
    </source>
</evidence>
<organism evidence="3 5">
    <name type="scientific">Perkinsus olseni</name>
    <name type="common">Perkinsus atlanticus</name>
    <dbReference type="NCBI Taxonomy" id="32597"/>
    <lineage>
        <taxon>Eukaryota</taxon>
        <taxon>Sar</taxon>
        <taxon>Alveolata</taxon>
        <taxon>Perkinsozoa</taxon>
        <taxon>Perkinsea</taxon>
        <taxon>Perkinsida</taxon>
        <taxon>Perkinsidae</taxon>
        <taxon>Perkinsus</taxon>
    </lineage>
</organism>
<reference evidence="4 5" key="1">
    <citation type="submission" date="2020-04" db="EMBL/GenBank/DDBJ databases">
        <title>Perkinsus olseni comparative genomics.</title>
        <authorList>
            <person name="Bogema D.R."/>
        </authorList>
    </citation>
    <scope>NUCLEOTIDE SEQUENCE [LARGE SCALE GENOMIC DNA]</scope>
    <source>
        <strain evidence="2">ATCC PRA-179</strain>
        <strain evidence="3">ATCC PRA-31</strain>
    </source>
</reference>
<dbReference type="EMBL" id="JABAHT010000011">
    <property type="protein sequence ID" value="KAF4670364.1"/>
    <property type="molecule type" value="Genomic_DNA"/>
</dbReference>
<gene>
    <name evidence="3" type="ORF">FOL46_009648</name>
    <name evidence="2" type="ORF">FOZ61_000554</name>
</gene>
<dbReference type="AlphaFoldDB" id="A0A7J6MWX2"/>
<evidence type="ECO:0000313" key="5">
    <source>
        <dbReference type="Proteomes" id="UP000572268"/>
    </source>
</evidence>
<dbReference type="EMBL" id="JABANN010000009">
    <property type="protein sequence ID" value="KAF4675857.1"/>
    <property type="molecule type" value="Genomic_DNA"/>
</dbReference>
<proteinExistence type="predicted"/>
<dbReference type="Proteomes" id="UP000572268">
    <property type="component" value="Unassembled WGS sequence"/>
</dbReference>
<sequence length="171" mass="18529">MFVSLLDTLSPIKYIVSQPSISKRSLPSTPTLHPSPSPPEPAAFSLPPNHVQDTAFLILPQSEMLGDHVRHYSGASSATWMPRQDELGGVSTTFSNDSEAGNFVCSGHGIEDSLPASAVEFSEERCWLSPRPSSVLKKGLCLIHGKSHLGVIDGFDFLYPSAPTQPIQMRK</sequence>
<evidence type="ECO:0000256" key="1">
    <source>
        <dbReference type="SAM" id="MobiDB-lite"/>
    </source>
</evidence>
<comment type="caution">
    <text evidence="3">The sequence shown here is derived from an EMBL/GenBank/DDBJ whole genome shotgun (WGS) entry which is preliminary data.</text>
</comment>
<dbReference type="Proteomes" id="UP000570595">
    <property type="component" value="Unassembled WGS sequence"/>
</dbReference>
<accession>A0A7J6MWX2</accession>